<evidence type="ECO:0000256" key="2">
    <source>
        <dbReference type="ARBA" id="ARBA00012552"/>
    </source>
</evidence>
<dbReference type="CDD" id="cd18787">
    <property type="entry name" value="SF2_C_DEAD"/>
    <property type="match status" value="1"/>
</dbReference>
<evidence type="ECO:0000313" key="11">
    <source>
        <dbReference type="EMBL" id="CAF4173807.1"/>
    </source>
</evidence>
<keyword evidence="5" id="KW-0347">Helicase</keyword>
<dbReference type="EMBL" id="CAJOBG010003525">
    <property type="protein sequence ID" value="CAF4067687.1"/>
    <property type="molecule type" value="Genomic_DNA"/>
</dbReference>
<comment type="similarity">
    <text evidence="8">Belongs to the DEAD box helicase family. DECD subfamily.</text>
</comment>
<dbReference type="FunFam" id="3.40.50.300:FF:000111">
    <property type="entry name" value="DEAD-box ATP-dependent RNA helicase"/>
    <property type="match status" value="1"/>
</dbReference>
<evidence type="ECO:0000256" key="8">
    <source>
        <dbReference type="ARBA" id="ARBA00038213"/>
    </source>
</evidence>
<evidence type="ECO:0000256" key="5">
    <source>
        <dbReference type="ARBA" id="ARBA00022806"/>
    </source>
</evidence>
<keyword evidence="3" id="KW-0547">Nucleotide-binding</keyword>
<evidence type="ECO:0000256" key="6">
    <source>
        <dbReference type="ARBA" id="ARBA00022840"/>
    </source>
</evidence>
<evidence type="ECO:0000256" key="3">
    <source>
        <dbReference type="ARBA" id="ARBA00022741"/>
    </source>
</evidence>
<dbReference type="InterPro" id="IPR001650">
    <property type="entry name" value="Helicase_C-like"/>
</dbReference>
<dbReference type="EMBL" id="CAJOBF010005400">
    <property type="protein sequence ID" value="CAF4173807.1"/>
    <property type="molecule type" value="Genomic_DNA"/>
</dbReference>
<dbReference type="GO" id="GO:0016787">
    <property type="term" value="F:hydrolase activity"/>
    <property type="evidence" value="ECO:0007669"/>
    <property type="project" value="UniProtKB-KW"/>
</dbReference>
<evidence type="ECO:0000256" key="1">
    <source>
        <dbReference type="ARBA" id="ARBA00004123"/>
    </source>
</evidence>
<dbReference type="GO" id="GO:0005524">
    <property type="term" value="F:ATP binding"/>
    <property type="evidence" value="ECO:0007669"/>
    <property type="project" value="UniProtKB-KW"/>
</dbReference>
<dbReference type="Gene3D" id="3.40.50.300">
    <property type="entry name" value="P-loop containing nucleotide triphosphate hydrolases"/>
    <property type="match status" value="1"/>
</dbReference>
<protein>
    <recommendedName>
        <fullName evidence="2">RNA helicase</fullName>
        <ecNumber evidence="2">3.6.4.13</ecNumber>
    </recommendedName>
</protein>
<dbReference type="SUPFAM" id="SSF52540">
    <property type="entry name" value="P-loop containing nucleoside triphosphate hydrolases"/>
    <property type="match status" value="1"/>
</dbReference>
<keyword evidence="13" id="KW-1185">Reference proteome</keyword>
<keyword evidence="7" id="KW-0539">Nucleus</keyword>
<gene>
    <name evidence="10" type="ORF">OVN521_LOCUS19001</name>
    <name evidence="11" type="ORF">UXM345_LOCUS26437</name>
</gene>
<evidence type="ECO:0000313" key="10">
    <source>
        <dbReference type="EMBL" id="CAF4067687.1"/>
    </source>
</evidence>
<proteinExistence type="inferred from homology"/>
<dbReference type="EC" id="3.6.4.13" evidence="2"/>
<evidence type="ECO:0000256" key="7">
    <source>
        <dbReference type="ARBA" id="ARBA00023242"/>
    </source>
</evidence>
<dbReference type="AlphaFoldDB" id="A0A819ZH34"/>
<evidence type="ECO:0000313" key="13">
    <source>
        <dbReference type="Proteomes" id="UP000663866"/>
    </source>
</evidence>
<name>A0A819ZH34_9BILA</name>
<comment type="subcellular location">
    <subcellularLocation>
        <location evidence="1">Nucleus</location>
    </subcellularLocation>
</comment>
<dbReference type="Proteomes" id="UP000663842">
    <property type="component" value="Unassembled WGS sequence"/>
</dbReference>
<dbReference type="InterPro" id="IPR027417">
    <property type="entry name" value="P-loop_NTPase"/>
</dbReference>
<keyword evidence="6" id="KW-0067">ATP-binding</keyword>
<evidence type="ECO:0000256" key="4">
    <source>
        <dbReference type="ARBA" id="ARBA00022801"/>
    </source>
</evidence>
<reference evidence="11" key="1">
    <citation type="submission" date="2021-02" db="EMBL/GenBank/DDBJ databases">
        <authorList>
            <person name="Nowell W R."/>
        </authorList>
    </citation>
    <scope>NUCLEOTIDE SEQUENCE</scope>
</reference>
<dbReference type="GO" id="GO:0005634">
    <property type="term" value="C:nucleus"/>
    <property type="evidence" value="ECO:0007669"/>
    <property type="project" value="UniProtKB-SubCell"/>
</dbReference>
<organism evidence="11 12">
    <name type="scientific">Rotaria magnacalcarata</name>
    <dbReference type="NCBI Taxonomy" id="392030"/>
    <lineage>
        <taxon>Eukaryota</taxon>
        <taxon>Metazoa</taxon>
        <taxon>Spiralia</taxon>
        <taxon>Gnathifera</taxon>
        <taxon>Rotifera</taxon>
        <taxon>Eurotatoria</taxon>
        <taxon>Bdelloidea</taxon>
        <taxon>Philodinida</taxon>
        <taxon>Philodinidae</taxon>
        <taxon>Rotaria</taxon>
    </lineage>
</organism>
<evidence type="ECO:0000259" key="9">
    <source>
        <dbReference type="PROSITE" id="PS51194"/>
    </source>
</evidence>
<sequence length="295" mass="33697">MCKDERISSIQSIYMSMVYSSVDNLSKGLKSMYSTDYANLSVTVNTQQYAYLAVAQLPPPQQQTAGVLEFVKQQIEINKTLANLMLKKEQHMVEQNSLMKQMINDKAEYYGKSGKQSQLGLHQHYVKLHKNEKTRESIKLIGKLQFNQFVIFVKSVSRSTALFKSLAERGFPAIEIHHEIPKEKRLARYKEFQEFETHILVATNLFELGIYIQCANIAFNYDMPEDTDTYLHRVARAGRLGTKGLAITYVANESDAAILNEIQSRFAVKITEMPDEIDADTQVTFIDIESRFTGP</sequence>
<comment type="caution">
    <text evidence="11">The sequence shown here is derived from an EMBL/GenBank/DDBJ whole genome shotgun (WGS) entry which is preliminary data.</text>
</comment>
<dbReference type="SMART" id="SM00490">
    <property type="entry name" value="HELICc"/>
    <property type="match status" value="1"/>
</dbReference>
<dbReference type="Proteomes" id="UP000663866">
    <property type="component" value="Unassembled WGS sequence"/>
</dbReference>
<dbReference type="Pfam" id="PF00271">
    <property type="entry name" value="Helicase_C"/>
    <property type="match status" value="1"/>
</dbReference>
<dbReference type="GO" id="GO:0003724">
    <property type="term" value="F:RNA helicase activity"/>
    <property type="evidence" value="ECO:0007669"/>
    <property type="project" value="UniProtKB-EC"/>
</dbReference>
<accession>A0A819ZH34</accession>
<dbReference type="PANTHER" id="PTHR47958">
    <property type="entry name" value="ATP-DEPENDENT RNA HELICASE DBP3"/>
    <property type="match status" value="1"/>
</dbReference>
<feature type="domain" description="Helicase C-terminal" evidence="9">
    <location>
        <begin position="120"/>
        <end position="281"/>
    </location>
</feature>
<dbReference type="PROSITE" id="PS51194">
    <property type="entry name" value="HELICASE_CTER"/>
    <property type="match status" value="1"/>
</dbReference>
<evidence type="ECO:0000313" key="12">
    <source>
        <dbReference type="Proteomes" id="UP000663842"/>
    </source>
</evidence>
<keyword evidence="4" id="KW-0378">Hydrolase</keyword>